<dbReference type="Gene3D" id="3.30.379.10">
    <property type="entry name" value="Chitobiase/beta-hexosaminidase domain 2-like"/>
    <property type="match status" value="1"/>
</dbReference>
<feature type="domain" description="Beta-hexosaminidase bacterial type N-terminal" evidence="7">
    <location>
        <begin position="21"/>
        <end position="137"/>
    </location>
</feature>
<dbReference type="InterPro" id="IPR015883">
    <property type="entry name" value="Glyco_hydro_20_cat"/>
</dbReference>
<accession>A0A2V1IZD5</accession>
<protein>
    <recommendedName>
        <fullName evidence="3">beta-N-acetylhexosaminidase</fullName>
        <ecNumber evidence="3">3.2.1.52</ecNumber>
    </recommendedName>
</protein>
<dbReference type="PANTHER" id="PTHR22600:SF57">
    <property type="entry name" value="BETA-N-ACETYLHEXOSAMINIDASE"/>
    <property type="match status" value="1"/>
</dbReference>
<proteinExistence type="inferred from homology"/>
<dbReference type="Gene3D" id="3.20.20.80">
    <property type="entry name" value="Glycosidases"/>
    <property type="match status" value="1"/>
</dbReference>
<dbReference type="Proteomes" id="UP000244925">
    <property type="component" value="Unassembled WGS sequence"/>
</dbReference>
<dbReference type="AlphaFoldDB" id="A0A2V1IZD5"/>
<dbReference type="Pfam" id="PF02838">
    <property type="entry name" value="Glyco_hydro_20b"/>
    <property type="match status" value="1"/>
</dbReference>
<keyword evidence="5" id="KW-0326">Glycosidase</keyword>
<evidence type="ECO:0000256" key="1">
    <source>
        <dbReference type="ARBA" id="ARBA00001231"/>
    </source>
</evidence>
<reference evidence="9" key="1">
    <citation type="submission" date="2018-02" db="EMBL/GenBank/DDBJ databases">
        <authorList>
            <person name="Clavel T."/>
            <person name="Strowig T."/>
        </authorList>
    </citation>
    <scope>NUCLEOTIDE SEQUENCE [LARGE SCALE GENOMIC DNA]</scope>
    <source>
        <strain evidence="9">DSM 100764</strain>
    </source>
</reference>
<dbReference type="PANTHER" id="PTHR22600">
    <property type="entry name" value="BETA-HEXOSAMINIDASE"/>
    <property type="match status" value="1"/>
</dbReference>
<dbReference type="EC" id="3.2.1.52" evidence="3"/>
<keyword evidence="9" id="KW-1185">Reference proteome</keyword>
<evidence type="ECO:0000259" key="7">
    <source>
        <dbReference type="Pfam" id="PF02838"/>
    </source>
</evidence>
<dbReference type="GO" id="GO:0030203">
    <property type="term" value="P:glycosaminoglycan metabolic process"/>
    <property type="evidence" value="ECO:0007669"/>
    <property type="project" value="TreeGrafter"/>
</dbReference>
<dbReference type="InterPro" id="IPR017853">
    <property type="entry name" value="GH"/>
</dbReference>
<evidence type="ECO:0000256" key="4">
    <source>
        <dbReference type="ARBA" id="ARBA00022801"/>
    </source>
</evidence>
<name>A0A2V1IZD5_9BACT</name>
<gene>
    <name evidence="8" type="ORF">C5O25_03025</name>
</gene>
<comment type="similarity">
    <text evidence="2">Belongs to the glycosyl hydrolase 20 family.</text>
</comment>
<dbReference type="GO" id="GO:0005975">
    <property type="term" value="P:carbohydrate metabolic process"/>
    <property type="evidence" value="ECO:0007669"/>
    <property type="project" value="InterPro"/>
</dbReference>
<dbReference type="InterPro" id="IPR029018">
    <property type="entry name" value="Hex-like_dom2"/>
</dbReference>
<dbReference type="InterPro" id="IPR025705">
    <property type="entry name" value="Beta_hexosaminidase_sua/sub"/>
</dbReference>
<dbReference type="SUPFAM" id="SSF55545">
    <property type="entry name" value="beta-N-acetylhexosaminidase-like domain"/>
    <property type="match status" value="1"/>
</dbReference>
<dbReference type="GO" id="GO:0004563">
    <property type="term" value="F:beta-N-acetylhexosaminidase activity"/>
    <property type="evidence" value="ECO:0007669"/>
    <property type="project" value="UniProtKB-EC"/>
</dbReference>
<comment type="catalytic activity">
    <reaction evidence="1">
        <text>Hydrolysis of terminal non-reducing N-acetyl-D-hexosamine residues in N-acetyl-beta-D-hexosaminides.</text>
        <dbReference type="EC" id="3.2.1.52"/>
    </reaction>
</comment>
<sequence>MLATAISAMPIIARTTETSHTLLPAPQHIEFHGGDVRISAARLMMAADSAQWADTLTALGVRIDPRARFLITGKIVDSIPGAGINDEAYTLGIDNRRIDVSAVSSKGIRWALQTLRQLAESTPSRQLRLPRCSVTDWPAFPWRGFMMDVGRSYISLDELKREIDAMSLFKLNVFHWHLTENQAWRLESRLFPMLNDSINTTRQPGRYYTIDEARQLVAYCRERGIMLLPEIDMPGHSAAFERTFRHDMQSAEGKKILRLLVEEACATFDEVPYLHIGTDEVRFTDPEFVPEMVAFVRSHGKKVISWNPGWHYEPGEIDMTHLWSYRGKGQKGIPAIDSKLHYLNHFDLYADIRALYRSKIYRLTSATPDVAGAEIAIWNDRYVADEATNASQNNLYPIMMAMAERAWRGGGTEYFDSLGTNMDRPGTDDFKEFADFERRMLHHKATSLRHLAIPYVKQTNVHWRITDAFPNGGDLSRRFPPETEGPAQSYTYADSVYNTRRATGAGIYLRHVWGSATIPGFYADPQPDHTAYAFTRVYSPADQTVGLQAETQNYSRSEPDLAPLPGCWDYRHSRIWINGDTVAPPAWQSTHRVRSNEISLTNENAAARRPLPVKLRKGWNDVMIKLPVGSFSTPETRLVKWMFTFVFTTPDGSREADLIYDPDAQAPGKIRPQGK</sequence>
<dbReference type="GO" id="GO:0016020">
    <property type="term" value="C:membrane"/>
    <property type="evidence" value="ECO:0007669"/>
    <property type="project" value="TreeGrafter"/>
</dbReference>
<dbReference type="InterPro" id="IPR015882">
    <property type="entry name" value="HEX_bac_N"/>
</dbReference>
<evidence type="ECO:0000256" key="3">
    <source>
        <dbReference type="ARBA" id="ARBA00012663"/>
    </source>
</evidence>
<organism evidence="8 9">
    <name type="scientific">Paramuribaculum intestinale</name>
    <dbReference type="NCBI Taxonomy" id="2094151"/>
    <lineage>
        <taxon>Bacteria</taxon>
        <taxon>Pseudomonadati</taxon>
        <taxon>Bacteroidota</taxon>
        <taxon>Bacteroidia</taxon>
        <taxon>Bacteroidales</taxon>
        <taxon>Muribaculaceae</taxon>
        <taxon>Paramuribaculum</taxon>
    </lineage>
</organism>
<evidence type="ECO:0000256" key="5">
    <source>
        <dbReference type="ARBA" id="ARBA00023295"/>
    </source>
</evidence>
<dbReference type="SUPFAM" id="SSF51445">
    <property type="entry name" value="(Trans)glycosidases"/>
    <property type="match status" value="1"/>
</dbReference>
<evidence type="ECO:0000256" key="2">
    <source>
        <dbReference type="ARBA" id="ARBA00006285"/>
    </source>
</evidence>
<comment type="caution">
    <text evidence="8">The sequence shown here is derived from an EMBL/GenBank/DDBJ whole genome shotgun (WGS) entry which is preliminary data.</text>
</comment>
<evidence type="ECO:0000259" key="6">
    <source>
        <dbReference type="Pfam" id="PF00728"/>
    </source>
</evidence>
<keyword evidence="4" id="KW-0378">Hydrolase</keyword>
<evidence type="ECO:0000313" key="9">
    <source>
        <dbReference type="Proteomes" id="UP000244925"/>
    </source>
</evidence>
<dbReference type="EMBL" id="PUBV01000004">
    <property type="protein sequence ID" value="PWB08919.1"/>
    <property type="molecule type" value="Genomic_DNA"/>
</dbReference>
<evidence type="ECO:0000313" key="8">
    <source>
        <dbReference type="EMBL" id="PWB08919.1"/>
    </source>
</evidence>
<dbReference type="PRINTS" id="PR00738">
    <property type="entry name" value="GLHYDRLASE20"/>
</dbReference>
<dbReference type="Pfam" id="PF00728">
    <property type="entry name" value="Glyco_hydro_20"/>
    <property type="match status" value="1"/>
</dbReference>
<feature type="domain" description="Glycoside hydrolase family 20 catalytic" evidence="6">
    <location>
        <begin position="140"/>
        <end position="242"/>
    </location>
</feature>